<proteinExistence type="inferred from homology"/>
<dbReference type="GO" id="GO:0006508">
    <property type="term" value="P:proteolysis"/>
    <property type="evidence" value="ECO:0007669"/>
    <property type="project" value="UniProtKB-KW"/>
</dbReference>
<dbReference type="GO" id="GO:0005576">
    <property type="term" value="C:extracellular region"/>
    <property type="evidence" value="ECO:0007669"/>
    <property type="project" value="InterPro"/>
</dbReference>
<keyword evidence="6" id="KW-0865">Zymogen</keyword>
<organism evidence="13 14">
    <name type="scientific">Actinacidiphila oryziradicis</name>
    <dbReference type="NCBI Taxonomy" id="2571141"/>
    <lineage>
        <taxon>Bacteria</taxon>
        <taxon>Bacillati</taxon>
        <taxon>Actinomycetota</taxon>
        <taxon>Actinomycetes</taxon>
        <taxon>Kitasatosporales</taxon>
        <taxon>Streptomycetaceae</taxon>
        <taxon>Actinacidiphila</taxon>
    </lineage>
</organism>
<dbReference type="Pfam" id="PF02983">
    <property type="entry name" value="Pro_Al_protease"/>
    <property type="match status" value="1"/>
</dbReference>
<evidence type="ECO:0000313" key="14">
    <source>
        <dbReference type="Proteomes" id="UP000305778"/>
    </source>
</evidence>
<evidence type="ECO:0000256" key="10">
    <source>
        <dbReference type="SAM" id="SignalP"/>
    </source>
</evidence>
<dbReference type="InterPro" id="IPR033116">
    <property type="entry name" value="TRYPSIN_SER"/>
</dbReference>
<dbReference type="Proteomes" id="UP000305778">
    <property type="component" value="Unassembled WGS sequence"/>
</dbReference>
<accession>A0A4U0SH82</accession>
<feature type="signal peptide" evidence="10">
    <location>
        <begin position="1"/>
        <end position="38"/>
    </location>
</feature>
<feature type="disulfide bond" evidence="9">
    <location>
        <begin position="182"/>
        <end position="202"/>
    </location>
</feature>
<evidence type="ECO:0000256" key="7">
    <source>
        <dbReference type="ARBA" id="ARBA00023157"/>
    </source>
</evidence>
<evidence type="ECO:0000256" key="3">
    <source>
        <dbReference type="ARBA" id="ARBA00022729"/>
    </source>
</evidence>
<evidence type="ECO:0000256" key="8">
    <source>
        <dbReference type="PIRSR" id="PIRSR001134-1"/>
    </source>
</evidence>
<dbReference type="InterPro" id="IPR004236">
    <property type="entry name" value="Pept_S1_alpha_lytic"/>
</dbReference>
<dbReference type="PROSITE" id="PS51318">
    <property type="entry name" value="TAT"/>
    <property type="match status" value="1"/>
</dbReference>
<keyword evidence="3 10" id="KW-0732">Signal</keyword>
<dbReference type="PROSITE" id="PS00134">
    <property type="entry name" value="TRYPSIN_HIS"/>
    <property type="match status" value="1"/>
</dbReference>
<reference evidence="13 14" key="1">
    <citation type="submission" date="2019-04" db="EMBL/GenBank/DDBJ databases">
        <title>Streptomyces oryziradicis sp. nov., a novel actinomycete isolated from rhizosphere soil of rice (Oryza sativa L.).</title>
        <authorList>
            <person name="Li C."/>
        </authorList>
    </citation>
    <scope>NUCLEOTIDE SEQUENCE [LARGE SCALE GENOMIC DNA]</scope>
    <source>
        <strain evidence="13 14">NEAU-C40</strain>
    </source>
</reference>
<feature type="active site" description="Charge relay system" evidence="8">
    <location>
        <position position="309"/>
    </location>
</feature>
<dbReference type="Gene3D" id="2.40.10.10">
    <property type="entry name" value="Trypsin-like serine proteases"/>
    <property type="match status" value="2"/>
</dbReference>
<keyword evidence="7 9" id="KW-1015">Disulfide bond</keyword>
<dbReference type="InterPro" id="IPR001254">
    <property type="entry name" value="Trypsin_dom"/>
</dbReference>
<feature type="domain" description="Peptidase S1" evidence="11">
    <location>
        <begin position="170"/>
        <end position="345"/>
    </location>
</feature>
<dbReference type="InterPro" id="IPR009003">
    <property type="entry name" value="Peptidase_S1_PA"/>
</dbReference>
<comment type="caution">
    <text evidence="13">The sequence shown here is derived from an EMBL/GenBank/DDBJ whole genome shotgun (WGS) entry which is preliminary data.</text>
</comment>
<feature type="disulfide bond" evidence="9">
    <location>
        <begin position="303"/>
        <end position="331"/>
    </location>
</feature>
<dbReference type="AlphaFoldDB" id="A0A4U0SH82"/>
<comment type="similarity">
    <text evidence="1">Belongs to the peptidase S1 family.</text>
</comment>
<evidence type="ECO:0000256" key="1">
    <source>
        <dbReference type="ARBA" id="ARBA00007664"/>
    </source>
</evidence>
<dbReference type="CDD" id="cd21112">
    <property type="entry name" value="alphaLP-like"/>
    <property type="match status" value="1"/>
</dbReference>
<sequence>MRTTRTPHRSGIVRRARLIAVASGLLAATALSLPAANAAPQAKATPERAAAVAKSLGANVTAGSYYDAKTKATVVNVTTTAAAQTVRAAGAVPKLVKYSSARLAKADKATLAANIGGTAWSVDPKTDKLVVSADGTVSKAELAKLKAATASYGSAVSIARTSGTFKKLIAGGDAIYGGSYRCSLGFNVVSGSTYYFLTAGHCGQVASTWYSNSGHTTTLGTNVSYSFPTNDYALVKYTNTSITKSGTAGNTDITSSGTAYVGESVLRSGSTTGIHSGSVTSLNATVNYGSGDVVYQMIGTNVCAESGDSGGAMYTSGGIALGLTSGGSGNCTSGGVTYFQPVAEALSYYGVSVF</sequence>
<dbReference type="OrthoDB" id="8781117at2"/>
<dbReference type="SUPFAM" id="SSF50494">
    <property type="entry name" value="Trypsin-like serine proteases"/>
    <property type="match status" value="1"/>
</dbReference>
<evidence type="ECO:0000259" key="12">
    <source>
        <dbReference type="Pfam" id="PF02983"/>
    </source>
</evidence>
<feature type="domain" description="Peptidase S1A alpha-lytic prodomain" evidence="12">
    <location>
        <begin position="101"/>
        <end position="150"/>
    </location>
</feature>
<evidence type="ECO:0000256" key="2">
    <source>
        <dbReference type="ARBA" id="ARBA00022670"/>
    </source>
</evidence>
<dbReference type="InterPro" id="IPR006311">
    <property type="entry name" value="TAT_signal"/>
</dbReference>
<dbReference type="InterPro" id="IPR001316">
    <property type="entry name" value="Pept_S1A_streptogrisin"/>
</dbReference>
<gene>
    <name evidence="13" type="ORF">FCI23_24705</name>
</gene>
<dbReference type="InterPro" id="IPR043504">
    <property type="entry name" value="Peptidase_S1_PA_chymotrypsin"/>
</dbReference>
<keyword evidence="2" id="KW-0645">Protease</keyword>
<dbReference type="Pfam" id="PF00089">
    <property type="entry name" value="Trypsin"/>
    <property type="match status" value="1"/>
</dbReference>
<dbReference type="PIRSF" id="PIRSF001134">
    <property type="entry name" value="Streptogrisin"/>
    <property type="match status" value="1"/>
</dbReference>
<protein>
    <submittedName>
        <fullName evidence="13">S1 family peptidase</fullName>
    </submittedName>
</protein>
<keyword evidence="14" id="KW-1185">Reference proteome</keyword>
<feature type="active site" description="Charge relay system" evidence="8">
    <location>
        <position position="201"/>
    </location>
</feature>
<feature type="chain" id="PRO_5020909728" evidence="10">
    <location>
        <begin position="39"/>
        <end position="354"/>
    </location>
</feature>
<name>A0A4U0SH82_9ACTN</name>
<keyword evidence="5" id="KW-0720">Serine protease</keyword>
<dbReference type="InterPro" id="IPR018114">
    <property type="entry name" value="TRYPSIN_HIS"/>
</dbReference>
<evidence type="ECO:0000256" key="4">
    <source>
        <dbReference type="ARBA" id="ARBA00022801"/>
    </source>
</evidence>
<dbReference type="EMBL" id="SUMC01000025">
    <property type="protein sequence ID" value="TKA09020.1"/>
    <property type="molecule type" value="Genomic_DNA"/>
</dbReference>
<evidence type="ECO:0000313" key="13">
    <source>
        <dbReference type="EMBL" id="TKA09020.1"/>
    </source>
</evidence>
<dbReference type="PRINTS" id="PR00861">
    <property type="entry name" value="ALYTICPTASE"/>
</dbReference>
<evidence type="ECO:0000256" key="9">
    <source>
        <dbReference type="PIRSR" id="PIRSR001134-2"/>
    </source>
</evidence>
<evidence type="ECO:0000259" key="11">
    <source>
        <dbReference type="Pfam" id="PF00089"/>
    </source>
</evidence>
<dbReference type="RefSeq" id="WP_136726118.1">
    <property type="nucleotide sequence ID" value="NZ_SUMC01000025.1"/>
</dbReference>
<keyword evidence="4" id="KW-0378">Hydrolase</keyword>
<dbReference type="GO" id="GO:0004252">
    <property type="term" value="F:serine-type endopeptidase activity"/>
    <property type="evidence" value="ECO:0007669"/>
    <property type="project" value="InterPro"/>
</dbReference>
<feature type="active site" description="Charge relay system" evidence="8">
    <location>
        <position position="231"/>
    </location>
</feature>
<dbReference type="PROSITE" id="PS00135">
    <property type="entry name" value="TRYPSIN_SER"/>
    <property type="match status" value="1"/>
</dbReference>
<evidence type="ECO:0000256" key="6">
    <source>
        <dbReference type="ARBA" id="ARBA00023145"/>
    </source>
</evidence>
<evidence type="ECO:0000256" key="5">
    <source>
        <dbReference type="ARBA" id="ARBA00022825"/>
    </source>
</evidence>